<dbReference type="CDD" id="cd06588">
    <property type="entry name" value="PhnB_like"/>
    <property type="match status" value="1"/>
</dbReference>
<evidence type="ECO:0000313" key="3">
    <source>
        <dbReference type="EMBL" id="PVH27649.1"/>
    </source>
</evidence>
<dbReference type="Pfam" id="PF06983">
    <property type="entry name" value="3-dmu-9_3-mt"/>
    <property type="match status" value="1"/>
</dbReference>
<dbReference type="PIRSF" id="PIRSF021700">
    <property type="entry name" value="3_dmu_93_MTrfase"/>
    <property type="match status" value="1"/>
</dbReference>
<dbReference type="Proteomes" id="UP000245911">
    <property type="component" value="Unassembled WGS sequence"/>
</dbReference>
<feature type="region of interest" description="Disordered" evidence="1">
    <location>
        <begin position="1"/>
        <end position="20"/>
    </location>
</feature>
<accession>A0A2T8HQC7</accession>
<dbReference type="InterPro" id="IPR028973">
    <property type="entry name" value="PhnB-like"/>
</dbReference>
<evidence type="ECO:0000313" key="4">
    <source>
        <dbReference type="Proteomes" id="UP000245911"/>
    </source>
</evidence>
<dbReference type="PANTHER" id="PTHR33990:SF2">
    <property type="entry name" value="PHNB-LIKE DOMAIN-CONTAINING PROTEIN"/>
    <property type="match status" value="1"/>
</dbReference>
<name>A0A2T8HQC7_9RHOB</name>
<evidence type="ECO:0000259" key="2">
    <source>
        <dbReference type="Pfam" id="PF06983"/>
    </source>
</evidence>
<feature type="domain" description="PhnB-like" evidence="2">
    <location>
        <begin position="36"/>
        <end position="152"/>
    </location>
</feature>
<gene>
    <name evidence="3" type="ORF">DDE20_16180</name>
</gene>
<sequence>MVLHSGHPPPPSRPTRDSDPLRQALTKGAQHLTQTQKIAPCLWFDGQALEAAEFYTSVFANSRIDHIMRSGHDWPAGKAGDVILVEFTLDGVAHQALNGGPSQTFSEAVSLSVVCEDQAELDRIWNGLLAGGGEEVQCGWLRDRFGMRWQLVPRIYWQMIHEGTQEQVTRVMAAMFAMVKFDIAALEEAFDAGA</sequence>
<dbReference type="PANTHER" id="PTHR33990">
    <property type="entry name" value="PROTEIN YJDN-RELATED"/>
    <property type="match status" value="1"/>
</dbReference>
<dbReference type="SUPFAM" id="SSF54593">
    <property type="entry name" value="Glyoxalase/Bleomycin resistance protein/Dihydroxybiphenyl dioxygenase"/>
    <property type="match status" value="1"/>
</dbReference>
<dbReference type="OrthoDB" id="9806473at2"/>
<protein>
    <recommendedName>
        <fullName evidence="2">PhnB-like domain-containing protein</fullName>
    </recommendedName>
</protein>
<dbReference type="InterPro" id="IPR029068">
    <property type="entry name" value="Glyas_Bleomycin-R_OHBP_Dase"/>
</dbReference>
<dbReference type="AlphaFoldDB" id="A0A2T8HQC7"/>
<reference evidence="3 4" key="1">
    <citation type="submission" date="2018-04" db="EMBL/GenBank/DDBJ databases">
        <title>Pararhodobacter oceanense sp. nov., isolated from marine intertidal sediment.</title>
        <authorList>
            <person name="Wang X.-L."/>
            <person name="Du Z.-J."/>
        </authorList>
    </citation>
    <scope>NUCLEOTIDE SEQUENCE [LARGE SCALE GENOMIC DNA]</scope>
    <source>
        <strain evidence="3 4">AM505</strain>
    </source>
</reference>
<dbReference type="EMBL" id="QDKM01000010">
    <property type="protein sequence ID" value="PVH27649.1"/>
    <property type="molecule type" value="Genomic_DNA"/>
</dbReference>
<comment type="caution">
    <text evidence="3">The sequence shown here is derived from an EMBL/GenBank/DDBJ whole genome shotgun (WGS) entry which is preliminary data.</text>
</comment>
<keyword evidence="4" id="KW-1185">Reference proteome</keyword>
<organism evidence="3 4">
    <name type="scientific">Pararhodobacter oceanensis</name>
    <dbReference type="NCBI Taxonomy" id="2172121"/>
    <lineage>
        <taxon>Bacteria</taxon>
        <taxon>Pseudomonadati</taxon>
        <taxon>Pseudomonadota</taxon>
        <taxon>Alphaproteobacteria</taxon>
        <taxon>Rhodobacterales</taxon>
        <taxon>Paracoccaceae</taxon>
        <taxon>Pararhodobacter</taxon>
    </lineage>
</organism>
<proteinExistence type="predicted"/>
<dbReference type="InterPro" id="IPR009725">
    <property type="entry name" value="3_dmu_93_MTrfase"/>
</dbReference>
<evidence type="ECO:0000256" key="1">
    <source>
        <dbReference type="SAM" id="MobiDB-lite"/>
    </source>
</evidence>
<dbReference type="Gene3D" id="3.10.180.10">
    <property type="entry name" value="2,3-Dihydroxybiphenyl 1,2-Dioxygenase, domain 1"/>
    <property type="match status" value="1"/>
</dbReference>